<dbReference type="PROSITE" id="PS51257">
    <property type="entry name" value="PROKAR_LIPOPROTEIN"/>
    <property type="match status" value="1"/>
</dbReference>
<gene>
    <name evidence="2" type="ORF">HMPREF0663_11218</name>
</gene>
<dbReference type="STRING" id="28134.SAMN05444288_1654"/>
<dbReference type="eggNOG" id="ENOG5033054">
    <property type="taxonomic scope" value="Bacteria"/>
</dbReference>
<evidence type="ECO:0000256" key="1">
    <source>
        <dbReference type="SAM" id="SignalP"/>
    </source>
</evidence>
<proteinExistence type="predicted"/>
<sequence length="154" mass="17298">MNKIRTIMMTAGAACLLFLVFACNTMKKSTAPVPKVPYTVAQNYFFINDEPLPTNPKITTLKEFGRMFGMAAHMGEDGIPTQVNFKHQFVIAVVSPITNRNTELTPLDLSANGDTLTFIYHERVGEEMTSSMQPMLLIVVDKKYERAHVKLVKQ</sequence>
<keyword evidence="1" id="KW-0732">Signal</keyword>
<dbReference type="Proteomes" id="UP000005580">
    <property type="component" value="Unassembled WGS sequence"/>
</dbReference>
<comment type="caution">
    <text evidence="2">The sequence shown here is derived from an EMBL/GenBank/DDBJ whole genome shotgun (WGS) entry which is preliminary data.</text>
</comment>
<feature type="chain" id="PRO_5003221606" evidence="1">
    <location>
        <begin position="23"/>
        <end position="154"/>
    </location>
</feature>
<feature type="signal peptide" evidence="1">
    <location>
        <begin position="1"/>
        <end position="22"/>
    </location>
</feature>
<accession>E7RPW7</accession>
<evidence type="ECO:0000313" key="2">
    <source>
        <dbReference type="EMBL" id="EFZ37160.1"/>
    </source>
</evidence>
<keyword evidence="3" id="KW-1185">Reference proteome</keyword>
<dbReference type="EMBL" id="AEPE02000004">
    <property type="protein sequence ID" value="EFZ37160.1"/>
    <property type="molecule type" value="Genomic_DNA"/>
</dbReference>
<name>E7RPW7_9BACT</name>
<dbReference type="AlphaFoldDB" id="E7RPW7"/>
<dbReference type="RefSeq" id="WP_004368494.1">
    <property type="nucleotide sequence ID" value="NZ_GL833118.1"/>
</dbReference>
<dbReference type="HOGENOM" id="CLU_138519_0_0_10"/>
<organism evidence="2 3">
    <name type="scientific">Hoylesella oralis ATCC 33269</name>
    <dbReference type="NCBI Taxonomy" id="873533"/>
    <lineage>
        <taxon>Bacteria</taxon>
        <taxon>Pseudomonadati</taxon>
        <taxon>Bacteroidota</taxon>
        <taxon>Bacteroidia</taxon>
        <taxon>Bacteroidales</taxon>
        <taxon>Prevotellaceae</taxon>
        <taxon>Hoylesella</taxon>
    </lineage>
</organism>
<reference evidence="2" key="1">
    <citation type="submission" date="2011-01" db="EMBL/GenBank/DDBJ databases">
        <authorList>
            <person name="Muzny D."/>
            <person name="Qin X."/>
            <person name="Buhay C."/>
            <person name="Dugan-Rocha S."/>
            <person name="Ding Y."/>
            <person name="Chen G."/>
            <person name="Hawes A."/>
            <person name="Holder M."/>
            <person name="Jhangiani S."/>
            <person name="Johnson A."/>
            <person name="Khan Z."/>
            <person name="Li Z."/>
            <person name="Liu W."/>
            <person name="Liu X."/>
            <person name="Perez L."/>
            <person name="Shen H."/>
            <person name="Wang Q."/>
            <person name="Watt J."/>
            <person name="Xi L."/>
            <person name="Xin Y."/>
            <person name="Zhou J."/>
            <person name="Deng J."/>
            <person name="Jiang H."/>
            <person name="Liu Y."/>
            <person name="Qu J."/>
            <person name="Song X.-Z."/>
            <person name="Zhang L."/>
            <person name="Villasana D."/>
            <person name="Johnson A."/>
            <person name="Liu J."/>
            <person name="Liyanage D."/>
            <person name="Lorensuhewa L."/>
            <person name="Robinson T."/>
            <person name="Song A."/>
            <person name="Song B.-B."/>
            <person name="Dinh H."/>
            <person name="Thornton R."/>
            <person name="Coyle M."/>
            <person name="Francisco L."/>
            <person name="Jackson L."/>
            <person name="Javaid M."/>
            <person name="Korchina V."/>
            <person name="Kovar C."/>
            <person name="Mata R."/>
            <person name="Mathew T."/>
            <person name="Ngo R."/>
            <person name="Nguyen L."/>
            <person name="Nguyen N."/>
            <person name="Okwuonu G."/>
            <person name="Ongeri F."/>
            <person name="Pham C."/>
            <person name="Simmons D."/>
            <person name="Wilczek-Boney K."/>
            <person name="Hale W."/>
            <person name="Jakkamsetti A."/>
            <person name="Pham P."/>
            <person name="Ruth R."/>
            <person name="San Lucas F."/>
            <person name="Warren J."/>
            <person name="Zhang J."/>
            <person name="Zhao Z."/>
            <person name="Zhou C."/>
            <person name="Zhu D."/>
            <person name="Lee S."/>
            <person name="Bess C."/>
            <person name="Blankenburg K."/>
            <person name="Forbes L."/>
            <person name="Fu Q."/>
            <person name="Gubbala S."/>
            <person name="Hirani K."/>
            <person name="Jayaseelan J.C."/>
            <person name="Lara F."/>
            <person name="Munidasa M."/>
            <person name="Palculict T."/>
            <person name="Patil S."/>
            <person name="Pu L.-L."/>
            <person name="Saada N."/>
            <person name="Tang L."/>
            <person name="Weissenberger G."/>
            <person name="Zhu Y."/>
            <person name="Hemphill L."/>
            <person name="Shang Y."/>
            <person name="Youmans B."/>
            <person name="Ayvaz T."/>
            <person name="Ross M."/>
            <person name="Santibanez J."/>
            <person name="Aqrawi P."/>
            <person name="Gross S."/>
            <person name="Joshi V."/>
            <person name="Fowler G."/>
            <person name="Nazareth L."/>
            <person name="Reid J."/>
            <person name="Worley K."/>
            <person name="Petrosino J."/>
            <person name="Highlander S."/>
            <person name="Gibbs R."/>
        </authorList>
    </citation>
    <scope>NUCLEOTIDE SEQUENCE [LARGE SCALE GENOMIC DNA]</scope>
    <source>
        <strain evidence="2">ATCC 33269</strain>
    </source>
</reference>
<protein>
    <submittedName>
        <fullName evidence="2">Uncharacterized protein</fullName>
    </submittedName>
</protein>
<evidence type="ECO:0000313" key="3">
    <source>
        <dbReference type="Proteomes" id="UP000005580"/>
    </source>
</evidence>